<feature type="domain" description="1-deoxy-D-xylulose 5-phosphate reductoisomerase C-terminal" evidence="11">
    <location>
        <begin position="140"/>
        <end position="223"/>
    </location>
</feature>
<evidence type="ECO:0000256" key="2">
    <source>
        <dbReference type="ARBA" id="ARBA00006825"/>
    </source>
</evidence>
<evidence type="ECO:0000313" key="13">
    <source>
        <dbReference type="EMBL" id="HIU33380.1"/>
    </source>
</evidence>
<organism evidence="13 14">
    <name type="scientific">Candidatus Pullichristensenella excrementigallinarum</name>
    <dbReference type="NCBI Taxonomy" id="2840907"/>
    <lineage>
        <taxon>Bacteria</taxon>
        <taxon>Bacillati</taxon>
        <taxon>Bacillota</taxon>
        <taxon>Clostridia</taxon>
        <taxon>Candidatus Pullichristensenella</taxon>
    </lineage>
</organism>
<proteinExistence type="inferred from homology"/>
<dbReference type="InterPro" id="IPR026877">
    <property type="entry name" value="DXPR_C"/>
</dbReference>
<keyword evidence="9" id="KW-0460">Magnesium</keyword>
<evidence type="ECO:0000256" key="4">
    <source>
        <dbReference type="ARBA" id="ARBA00022857"/>
    </source>
</evidence>
<feature type="domain" description="1-deoxy-D-xylulose 5-phosphate reductoisomerase N-terminal" evidence="10">
    <location>
        <begin position="4"/>
        <end position="126"/>
    </location>
</feature>
<dbReference type="Pfam" id="PF02670">
    <property type="entry name" value="DXP_reductoisom"/>
    <property type="match status" value="1"/>
</dbReference>
<evidence type="ECO:0000256" key="8">
    <source>
        <dbReference type="ARBA" id="ARBA00048543"/>
    </source>
</evidence>
<feature type="binding site" evidence="9">
    <location>
        <position position="145"/>
    </location>
    <ligand>
        <name>1-deoxy-D-xylulose 5-phosphate</name>
        <dbReference type="ChEBI" id="CHEBI:57792"/>
    </ligand>
</feature>
<sequence>MRKIAILGATGSIGTQALEIVRLHPDRFSAICLTAHSSSEKLFDLVREFRPKVAALCKEPAILPEDVRFCEWFFGEDATQRALEASGADDALCAVVGIAGLPAVWTALGVCERVLLANKEALVAGGDLVLERARKLGREILPVDSEHSAIFQCLRAREGNPVRRLILTASGGALRDWPAEEMESATVEQVLRHPTWKMGGKITVDCATMLNKGLEVIEANRLFGMPGEKIDVVVHPESVIHSMVEFEDGAVLAQLGNPDMRGPIGYAMGFPERIPYGASPLQLPAYGALTFREPDFARFPLLKLAYAALEAGGTAPILYNGANEVAVARFLAGRLRFGAIARTVIAAMETIPTGPVRALEDIYAADQAARRFAEGWIGGNDGI</sequence>
<dbReference type="SUPFAM" id="SSF55347">
    <property type="entry name" value="Glyceraldehyde-3-phosphate dehydrogenase-like, C-terminal domain"/>
    <property type="match status" value="1"/>
</dbReference>
<dbReference type="FunFam" id="3.40.50.720:FF:000045">
    <property type="entry name" value="1-deoxy-D-xylulose 5-phosphate reductoisomerase"/>
    <property type="match status" value="1"/>
</dbReference>
<dbReference type="Pfam" id="PF13288">
    <property type="entry name" value="DXPR_C"/>
    <property type="match status" value="1"/>
</dbReference>
<feature type="binding site" evidence="9">
    <location>
        <position position="13"/>
    </location>
    <ligand>
        <name>NADPH</name>
        <dbReference type="ChEBI" id="CHEBI:57783"/>
    </ligand>
</feature>
<feature type="domain" description="DXP reductoisomerase C-terminal" evidence="12">
    <location>
        <begin position="255"/>
        <end position="371"/>
    </location>
</feature>
<feature type="binding site" evidence="9">
    <location>
        <position position="10"/>
    </location>
    <ligand>
        <name>NADPH</name>
        <dbReference type="ChEBI" id="CHEBI:57783"/>
    </ligand>
</feature>
<dbReference type="HAMAP" id="MF_00183">
    <property type="entry name" value="DXP_reductoisom"/>
    <property type="match status" value="1"/>
</dbReference>
<dbReference type="GO" id="GO:0030604">
    <property type="term" value="F:1-deoxy-D-xylulose-5-phosphate reductoisomerase activity"/>
    <property type="evidence" value="ECO:0007669"/>
    <property type="project" value="UniProtKB-UniRule"/>
</dbReference>
<reference evidence="13" key="1">
    <citation type="submission" date="2020-10" db="EMBL/GenBank/DDBJ databases">
        <authorList>
            <person name="Gilroy R."/>
        </authorList>
    </citation>
    <scope>NUCLEOTIDE SEQUENCE</scope>
    <source>
        <strain evidence="13">ChiHcec3-11533</strain>
    </source>
</reference>
<dbReference type="InterPro" id="IPR013512">
    <property type="entry name" value="DXP_reductoisomerase_N"/>
</dbReference>
<evidence type="ECO:0000259" key="12">
    <source>
        <dbReference type="Pfam" id="PF13288"/>
    </source>
</evidence>
<dbReference type="InterPro" id="IPR003821">
    <property type="entry name" value="DXP_reductoisomerase"/>
</dbReference>
<reference evidence="13" key="2">
    <citation type="journal article" date="2021" name="PeerJ">
        <title>Extensive microbial diversity within the chicken gut microbiome revealed by metagenomics and culture.</title>
        <authorList>
            <person name="Gilroy R."/>
            <person name="Ravi A."/>
            <person name="Getino M."/>
            <person name="Pursley I."/>
            <person name="Horton D.L."/>
            <person name="Alikhan N.F."/>
            <person name="Baker D."/>
            <person name="Gharbi K."/>
            <person name="Hall N."/>
            <person name="Watson M."/>
            <person name="Adriaenssens E.M."/>
            <person name="Foster-Nyarko E."/>
            <person name="Jarju S."/>
            <person name="Secka A."/>
            <person name="Antonio M."/>
            <person name="Oren A."/>
            <person name="Chaudhuri R.R."/>
            <person name="La Ragione R."/>
            <person name="Hildebrand F."/>
            <person name="Pallen M.J."/>
        </authorList>
    </citation>
    <scope>NUCLEOTIDE SEQUENCE</scope>
    <source>
        <strain evidence="13">ChiHcec3-11533</strain>
    </source>
</reference>
<feature type="binding site" evidence="9">
    <location>
        <position position="120"/>
    </location>
    <ligand>
        <name>NADPH</name>
        <dbReference type="ChEBI" id="CHEBI:57783"/>
    </ligand>
</feature>
<feature type="binding site" evidence="9">
    <location>
        <position position="215"/>
    </location>
    <ligand>
        <name>Mn(2+)</name>
        <dbReference type="ChEBI" id="CHEBI:29035"/>
    </ligand>
</feature>
<feature type="binding site" evidence="9">
    <location>
        <position position="118"/>
    </location>
    <ligand>
        <name>NADPH</name>
        <dbReference type="ChEBI" id="CHEBI:57783"/>
    </ligand>
</feature>
<feature type="binding site" evidence="9">
    <location>
        <position position="119"/>
    </location>
    <ligand>
        <name>1-deoxy-D-xylulose 5-phosphate</name>
        <dbReference type="ChEBI" id="CHEBI:57792"/>
    </ligand>
</feature>
<evidence type="ECO:0000256" key="7">
    <source>
        <dbReference type="ARBA" id="ARBA00023229"/>
    </source>
</evidence>
<evidence type="ECO:0000256" key="9">
    <source>
        <dbReference type="HAMAP-Rule" id="MF_00183"/>
    </source>
</evidence>
<feature type="binding site" evidence="9">
    <location>
        <position position="146"/>
    </location>
    <ligand>
        <name>Mn(2+)</name>
        <dbReference type="ChEBI" id="CHEBI:29035"/>
    </ligand>
</feature>
<evidence type="ECO:0000313" key="14">
    <source>
        <dbReference type="Proteomes" id="UP000824072"/>
    </source>
</evidence>
<feature type="binding site" evidence="9">
    <location>
        <position position="193"/>
    </location>
    <ligand>
        <name>1-deoxy-D-xylulose 5-phosphate</name>
        <dbReference type="ChEBI" id="CHEBI:57792"/>
    </ligand>
</feature>
<dbReference type="AlphaFoldDB" id="A0A9D1I9N7"/>
<comment type="caution">
    <text evidence="13">The sequence shown here is derived from an EMBL/GenBank/DDBJ whole genome shotgun (WGS) entry which is preliminary data.</text>
</comment>
<dbReference type="InterPro" id="IPR036291">
    <property type="entry name" value="NAD(P)-bd_dom_sf"/>
</dbReference>
<evidence type="ECO:0000256" key="3">
    <source>
        <dbReference type="ARBA" id="ARBA00022723"/>
    </source>
</evidence>
<feature type="binding site" evidence="9">
    <location>
        <position position="170"/>
    </location>
    <ligand>
        <name>1-deoxy-D-xylulose 5-phosphate</name>
        <dbReference type="ChEBI" id="CHEBI:57792"/>
    </ligand>
</feature>
<dbReference type="PIRSF" id="PIRSF006205">
    <property type="entry name" value="Dxp_reductismrs"/>
    <property type="match status" value="1"/>
</dbReference>
<feature type="binding site" evidence="9">
    <location>
        <position position="211"/>
    </location>
    <ligand>
        <name>1-deoxy-D-xylulose 5-phosphate</name>
        <dbReference type="ChEBI" id="CHEBI:57792"/>
    </ligand>
</feature>
<comment type="cofactor">
    <cofactor evidence="9">
        <name>Mg(2+)</name>
        <dbReference type="ChEBI" id="CHEBI:18420"/>
    </cofactor>
    <cofactor evidence="9">
        <name>Mn(2+)</name>
        <dbReference type="ChEBI" id="CHEBI:29035"/>
    </cofactor>
</comment>
<dbReference type="GO" id="GO:0030145">
    <property type="term" value="F:manganese ion binding"/>
    <property type="evidence" value="ECO:0007669"/>
    <property type="project" value="TreeGrafter"/>
</dbReference>
<gene>
    <name evidence="9" type="primary">dxr</name>
    <name evidence="13" type="ORF">IAB02_02330</name>
</gene>
<keyword evidence="3 9" id="KW-0479">Metal-binding</keyword>
<dbReference type="InterPro" id="IPR013644">
    <property type="entry name" value="DXP_reductoisomerase_C"/>
</dbReference>
<comment type="catalytic activity">
    <reaction evidence="8">
        <text>2-C-methyl-D-erythritol 4-phosphate + NADP(+) = 1-deoxy-D-xylulose 5-phosphate + NADPH + H(+)</text>
        <dbReference type="Rhea" id="RHEA:13717"/>
        <dbReference type="ChEBI" id="CHEBI:15378"/>
        <dbReference type="ChEBI" id="CHEBI:57783"/>
        <dbReference type="ChEBI" id="CHEBI:57792"/>
        <dbReference type="ChEBI" id="CHEBI:58262"/>
        <dbReference type="ChEBI" id="CHEBI:58349"/>
        <dbReference type="EC" id="1.1.1.267"/>
    </reaction>
    <physiologicalReaction direction="right-to-left" evidence="8">
        <dbReference type="Rhea" id="RHEA:13719"/>
    </physiologicalReaction>
</comment>
<dbReference type="SUPFAM" id="SSF69055">
    <property type="entry name" value="1-deoxy-D-xylulose-5-phosphate reductoisomerase, C-terminal domain"/>
    <property type="match status" value="1"/>
</dbReference>
<feature type="binding site" evidence="9">
    <location>
        <position position="12"/>
    </location>
    <ligand>
        <name>NADPH</name>
        <dbReference type="ChEBI" id="CHEBI:57783"/>
    </ligand>
</feature>
<comment type="pathway">
    <text evidence="1 9">Isoprenoid biosynthesis; isopentenyl diphosphate biosynthesis via DXP pathway; isopentenyl diphosphate from 1-deoxy-D-xylulose 5-phosphate: step 1/6.</text>
</comment>
<dbReference type="PANTHER" id="PTHR30525">
    <property type="entry name" value="1-DEOXY-D-XYLULOSE 5-PHOSPHATE REDUCTOISOMERASE"/>
    <property type="match status" value="1"/>
</dbReference>
<dbReference type="Pfam" id="PF08436">
    <property type="entry name" value="DXP_redisom_C"/>
    <property type="match status" value="1"/>
</dbReference>
<dbReference type="EMBL" id="DVMU01000055">
    <property type="protein sequence ID" value="HIU33380.1"/>
    <property type="molecule type" value="Genomic_DNA"/>
</dbReference>
<evidence type="ECO:0000256" key="1">
    <source>
        <dbReference type="ARBA" id="ARBA00005094"/>
    </source>
</evidence>
<keyword evidence="5 9" id="KW-0560">Oxidoreductase</keyword>
<keyword evidence="4 9" id="KW-0521">NADP</keyword>
<feature type="binding site" evidence="9">
    <location>
        <position position="212"/>
    </location>
    <ligand>
        <name>1-deoxy-D-xylulose 5-phosphate</name>
        <dbReference type="ChEBI" id="CHEBI:57792"/>
    </ligand>
</feature>
<comment type="function">
    <text evidence="9">Catalyzes the NADPH-dependent rearrangement and reduction of 1-deoxy-D-xylulose-5-phosphate (DXP) to 2-C-methyl-D-erythritol 4-phosphate (MEP).</text>
</comment>
<comment type="similarity">
    <text evidence="2 9">Belongs to the DXR family.</text>
</comment>
<dbReference type="EC" id="1.1.1.267" evidence="9"/>
<dbReference type="PANTHER" id="PTHR30525:SF0">
    <property type="entry name" value="1-DEOXY-D-XYLULOSE 5-PHOSPHATE REDUCTOISOMERASE, CHLOROPLASTIC"/>
    <property type="match status" value="1"/>
</dbReference>
<protein>
    <recommendedName>
        <fullName evidence="9">1-deoxy-D-xylulose 5-phosphate reductoisomerase</fullName>
        <shortName evidence="9">DXP reductoisomerase</shortName>
        <ecNumber evidence="9">1.1.1.267</ecNumber>
    </recommendedName>
    <alternativeName>
        <fullName evidence="9">1-deoxyxylulose-5-phosphate reductoisomerase</fullName>
    </alternativeName>
    <alternativeName>
        <fullName evidence="9">2-C-methyl-D-erythritol 4-phosphate synthase</fullName>
    </alternativeName>
</protein>
<dbReference type="Gene3D" id="3.40.50.720">
    <property type="entry name" value="NAD(P)-binding Rossmann-like Domain"/>
    <property type="match status" value="1"/>
</dbReference>
<feature type="binding site" evidence="9">
    <location>
        <position position="11"/>
    </location>
    <ligand>
        <name>NADPH</name>
        <dbReference type="ChEBI" id="CHEBI:57783"/>
    </ligand>
</feature>
<dbReference type="SUPFAM" id="SSF51735">
    <property type="entry name" value="NAD(P)-binding Rossmann-fold domains"/>
    <property type="match status" value="1"/>
</dbReference>
<evidence type="ECO:0000256" key="5">
    <source>
        <dbReference type="ARBA" id="ARBA00023002"/>
    </source>
</evidence>
<feature type="binding site" evidence="9">
    <location>
        <position position="215"/>
    </location>
    <ligand>
        <name>1-deoxy-D-xylulose 5-phosphate</name>
        <dbReference type="ChEBI" id="CHEBI:57792"/>
    </ligand>
</feature>
<dbReference type="Proteomes" id="UP000824072">
    <property type="component" value="Unassembled WGS sequence"/>
</dbReference>
<feature type="binding site" evidence="9">
    <location>
        <position position="146"/>
    </location>
    <ligand>
        <name>1-deoxy-D-xylulose 5-phosphate</name>
        <dbReference type="ChEBI" id="CHEBI:57792"/>
    </ligand>
</feature>
<comment type="caution">
    <text evidence="9">Lacks conserved residue(s) required for the propagation of feature annotation.</text>
</comment>
<name>A0A9D1I9N7_9FIRM</name>
<dbReference type="InterPro" id="IPR036169">
    <property type="entry name" value="DXPR_C_sf"/>
</dbReference>
<evidence type="ECO:0000259" key="10">
    <source>
        <dbReference type="Pfam" id="PF02670"/>
    </source>
</evidence>
<accession>A0A9D1I9N7</accession>
<evidence type="ECO:0000256" key="6">
    <source>
        <dbReference type="ARBA" id="ARBA00023211"/>
    </source>
</evidence>
<keyword evidence="7 9" id="KW-0414">Isoprene biosynthesis</keyword>
<feature type="binding site" evidence="9">
    <location>
        <position position="144"/>
    </location>
    <ligand>
        <name>Mn(2+)</name>
        <dbReference type="ChEBI" id="CHEBI:29035"/>
    </ligand>
</feature>
<keyword evidence="6 9" id="KW-0464">Manganese</keyword>
<evidence type="ECO:0000259" key="11">
    <source>
        <dbReference type="Pfam" id="PF08436"/>
    </source>
</evidence>
<dbReference type="NCBIfam" id="TIGR00243">
    <property type="entry name" value="Dxr"/>
    <property type="match status" value="1"/>
</dbReference>
<dbReference type="GO" id="GO:0070402">
    <property type="term" value="F:NADPH binding"/>
    <property type="evidence" value="ECO:0007669"/>
    <property type="project" value="InterPro"/>
</dbReference>
<feature type="binding site" evidence="9">
    <location>
        <position position="199"/>
    </location>
    <ligand>
        <name>NADPH</name>
        <dbReference type="ChEBI" id="CHEBI:57783"/>
    </ligand>
</feature>
<dbReference type="Gene3D" id="1.10.1740.10">
    <property type="match status" value="1"/>
</dbReference>
<dbReference type="GO" id="GO:0051484">
    <property type="term" value="P:isopentenyl diphosphate biosynthetic process, methylerythritol 4-phosphate pathway involved in terpenoid biosynthetic process"/>
    <property type="evidence" value="ECO:0007669"/>
    <property type="project" value="TreeGrafter"/>
</dbReference>